<evidence type="ECO:0000313" key="1">
    <source>
        <dbReference type="EMBL" id="PJC33584.1"/>
    </source>
</evidence>
<dbReference type="InterPro" id="IPR012657">
    <property type="entry name" value="23S_rRNA-intervening_sequence"/>
</dbReference>
<accession>A0A2M8F2Q0</accession>
<reference evidence="2" key="1">
    <citation type="submission" date="2017-09" db="EMBL/GenBank/DDBJ databases">
        <title>Depth-based differentiation of microbial function through sediment-hosted aquifers and enrichment of novel symbionts in the deep terrestrial subsurface.</title>
        <authorList>
            <person name="Probst A.J."/>
            <person name="Ladd B."/>
            <person name="Jarett J.K."/>
            <person name="Geller-Mcgrath D.E."/>
            <person name="Sieber C.M.K."/>
            <person name="Emerson J.B."/>
            <person name="Anantharaman K."/>
            <person name="Thomas B.C."/>
            <person name="Malmstrom R."/>
            <person name="Stieglmeier M."/>
            <person name="Klingl A."/>
            <person name="Woyke T."/>
            <person name="Ryan C.M."/>
            <person name="Banfield J.F."/>
        </authorList>
    </citation>
    <scope>NUCLEOTIDE SEQUENCE [LARGE SCALE GENOMIC DNA]</scope>
</reference>
<evidence type="ECO:0000313" key="2">
    <source>
        <dbReference type="Proteomes" id="UP000231383"/>
    </source>
</evidence>
<dbReference type="Gene3D" id="1.20.1440.60">
    <property type="entry name" value="23S rRNA-intervening sequence"/>
    <property type="match status" value="1"/>
</dbReference>
<dbReference type="NCBIfam" id="TIGR02436">
    <property type="entry name" value="four helix bundle protein"/>
    <property type="match status" value="1"/>
</dbReference>
<sequence length="78" mass="8862">MRRAVFSISLNIAEGSGAESDKEQVRFLFISRKSLYEVVSIMKILENLYNIDSKEVFDQIDLVGKLLNGLIRSLNPND</sequence>
<dbReference type="InterPro" id="IPR036583">
    <property type="entry name" value="23S_rRNA_IVS_sf"/>
</dbReference>
<comment type="caution">
    <text evidence="1">The sequence shown here is derived from an EMBL/GenBank/DDBJ whole genome shotgun (WGS) entry which is preliminary data.</text>
</comment>
<dbReference type="EMBL" id="PFSC01000037">
    <property type="protein sequence ID" value="PJC33584.1"/>
    <property type="molecule type" value="Genomic_DNA"/>
</dbReference>
<name>A0A2M8F2Q0_9BACT</name>
<gene>
    <name evidence="1" type="ORF">CO051_01325</name>
</gene>
<dbReference type="Proteomes" id="UP000231383">
    <property type="component" value="Unassembled WGS sequence"/>
</dbReference>
<dbReference type="PANTHER" id="PTHR38471">
    <property type="entry name" value="FOUR HELIX BUNDLE PROTEIN"/>
    <property type="match status" value="1"/>
</dbReference>
<proteinExistence type="predicted"/>
<dbReference type="PANTHER" id="PTHR38471:SF2">
    <property type="entry name" value="FOUR HELIX BUNDLE PROTEIN"/>
    <property type="match status" value="1"/>
</dbReference>
<dbReference type="SUPFAM" id="SSF158446">
    <property type="entry name" value="IVS-encoded protein-like"/>
    <property type="match status" value="1"/>
</dbReference>
<organism evidence="1 2">
    <name type="scientific">Candidatus Roizmanbacteria bacterium CG_4_9_14_0_2_um_filter_39_13</name>
    <dbReference type="NCBI Taxonomy" id="1974839"/>
    <lineage>
        <taxon>Bacteria</taxon>
        <taxon>Candidatus Roizmaniibacteriota</taxon>
    </lineage>
</organism>
<dbReference type="Pfam" id="PF05635">
    <property type="entry name" value="23S_rRNA_IVP"/>
    <property type="match status" value="1"/>
</dbReference>
<protein>
    <submittedName>
        <fullName evidence="1">Four helix bundle protein</fullName>
    </submittedName>
</protein>
<dbReference type="AlphaFoldDB" id="A0A2M8F2Q0"/>